<evidence type="ECO:0000259" key="2">
    <source>
        <dbReference type="Pfam" id="PF01757"/>
    </source>
</evidence>
<gene>
    <name evidence="3" type="ORF">IA57_04350</name>
</gene>
<evidence type="ECO:0000256" key="1">
    <source>
        <dbReference type="SAM" id="Phobius"/>
    </source>
</evidence>
<accession>A0A084TK41</accession>
<name>A0A084TK41_9FLAO</name>
<protein>
    <recommendedName>
        <fullName evidence="2">Acyltransferase 3 domain-containing protein</fullName>
    </recommendedName>
</protein>
<dbReference type="PANTHER" id="PTHR23028">
    <property type="entry name" value="ACETYLTRANSFERASE"/>
    <property type="match status" value="1"/>
</dbReference>
<keyword evidence="1" id="KW-1133">Transmembrane helix</keyword>
<evidence type="ECO:0000313" key="3">
    <source>
        <dbReference type="EMBL" id="KFB01077.1"/>
    </source>
</evidence>
<feature type="domain" description="Acyltransferase 3" evidence="2">
    <location>
        <begin position="16"/>
        <end position="359"/>
    </location>
</feature>
<dbReference type="STRING" id="1197477.IA57_04350"/>
<dbReference type="PANTHER" id="PTHR23028:SF53">
    <property type="entry name" value="ACYL_TRANSF_3 DOMAIN-CONTAINING PROTEIN"/>
    <property type="match status" value="1"/>
</dbReference>
<reference evidence="3 4" key="1">
    <citation type="journal article" date="2014" name="Genome Announc.">
        <title>Draft Genome Sequence of the Algicidal Bacterium Mangrovimonas yunxiaonensis Strain LY01.</title>
        <authorList>
            <person name="Li Y."/>
            <person name="Zhu H."/>
            <person name="Li C."/>
            <person name="Zhang H."/>
            <person name="Chen Z."/>
            <person name="Zheng W."/>
            <person name="Xu H."/>
            <person name="Zheng T."/>
        </authorList>
    </citation>
    <scope>NUCLEOTIDE SEQUENCE [LARGE SCALE GENOMIC DNA]</scope>
    <source>
        <strain evidence="3 4">LY01</strain>
    </source>
</reference>
<dbReference type="AlphaFoldDB" id="A0A084TK41"/>
<dbReference type="OrthoDB" id="290051at2"/>
<dbReference type="eggNOG" id="COG1835">
    <property type="taxonomic scope" value="Bacteria"/>
</dbReference>
<dbReference type="GO" id="GO:0000271">
    <property type="term" value="P:polysaccharide biosynthetic process"/>
    <property type="evidence" value="ECO:0007669"/>
    <property type="project" value="TreeGrafter"/>
</dbReference>
<proteinExistence type="predicted"/>
<feature type="transmembrane region" description="Helical" evidence="1">
    <location>
        <begin position="263"/>
        <end position="283"/>
    </location>
</feature>
<dbReference type="RefSeq" id="WP_036119716.1">
    <property type="nucleotide sequence ID" value="NZ_JPFK01000005.1"/>
</dbReference>
<dbReference type="GO" id="GO:0016020">
    <property type="term" value="C:membrane"/>
    <property type="evidence" value="ECO:0007669"/>
    <property type="project" value="TreeGrafter"/>
</dbReference>
<keyword evidence="1" id="KW-0812">Transmembrane</keyword>
<feature type="transmembrane region" description="Helical" evidence="1">
    <location>
        <begin position="90"/>
        <end position="111"/>
    </location>
</feature>
<feature type="transmembrane region" description="Helical" evidence="1">
    <location>
        <begin position="172"/>
        <end position="191"/>
    </location>
</feature>
<organism evidence="3 4">
    <name type="scientific">Mangrovimonas yunxiaonensis</name>
    <dbReference type="NCBI Taxonomy" id="1197477"/>
    <lineage>
        <taxon>Bacteria</taxon>
        <taxon>Pseudomonadati</taxon>
        <taxon>Bacteroidota</taxon>
        <taxon>Flavobacteriia</taxon>
        <taxon>Flavobacteriales</taxon>
        <taxon>Flavobacteriaceae</taxon>
        <taxon>Mangrovimonas</taxon>
    </lineage>
</organism>
<feature type="transmembrane region" description="Helical" evidence="1">
    <location>
        <begin position="149"/>
        <end position="165"/>
    </location>
</feature>
<dbReference type="InterPro" id="IPR050879">
    <property type="entry name" value="Acyltransferase_3"/>
</dbReference>
<keyword evidence="4" id="KW-1185">Reference proteome</keyword>
<evidence type="ECO:0000313" key="4">
    <source>
        <dbReference type="Proteomes" id="UP000028521"/>
    </source>
</evidence>
<dbReference type="EMBL" id="JPFK01000005">
    <property type="protein sequence ID" value="KFB01077.1"/>
    <property type="molecule type" value="Genomic_DNA"/>
</dbReference>
<feature type="transmembrane region" description="Helical" evidence="1">
    <location>
        <begin position="295"/>
        <end position="317"/>
    </location>
</feature>
<feature type="transmembrane region" description="Helical" evidence="1">
    <location>
        <begin position="12"/>
        <end position="35"/>
    </location>
</feature>
<dbReference type="Proteomes" id="UP000028521">
    <property type="component" value="Unassembled WGS sequence"/>
</dbReference>
<dbReference type="Pfam" id="PF01757">
    <property type="entry name" value="Acyl_transf_3"/>
    <property type="match status" value="1"/>
</dbReference>
<keyword evidence="1" id="KW-0472">Membrane</keyword>
<dbReference type="GO" id="GO:0016747">
    <property type="term" value="F:acyltransferase activity, transferring groups other than amino-acyl groups"/>
    <property type="evidence" value="ECO:0007669"/>
    <property type="project" value="InterPro"/>
</dbReference>
<feature type="transmembrane region" description="Helical" evidence="1">
    <location>
        <begin position="337"/>
        <end position="362"/>
    </location>
</feature>
<dbReference type="InterPro" id="IPR002656">
    <property type="entry name" value="Acyl_transf_3_dom"/>
</dbReference>
<feature type="transmembrane region" description="Helical" evidence="1">
    <location>
        <begin position="211"/>
        <end position="231"/>
    </location>
</feature>
<feature type="transmembrane region" description="Helical" evidence="1">
    <location>
        <begin position="47"/>
        <end position="69"/>
    </location>
</feature>
<comment type="caution">
    <text evidence="3">The sequence shown here is derived from an EMBL/GenBank/DDBJ whole genome shotgun (WGS) entry which is preliminary data.</text>
</comment>
<sequence length="376" mass="44550">MKNILKIDLNPNRIFGLDVLRALAILFVVAGHGTYLMPKTISKYVKFFIFDGVSIFFVLSGFLIGGILIKILKENIIDSKLVINFWIRRWFRTLPNFFLILITLILLNIIFNDNFSIYSKKLYFIFSQNLFSKPPHFFPEAWSLSVEEWFYLLIPIIIYILIKIFKISIDNSVLFTAFGIIISITLFRYFRFDTLTIDDISTWDRTLRKQVFTRLDSLMYGVIGAYIFFHFKNFWYKYRILFLILGITLFVSMKLNLLSTTRFGLYHCVFSFSITSLATLFLIPYLSCLKKGKGFLFKTITYISLVSYSMYLINLTIVQKWILGNIDWTLIQDFNGYAFLIIRYFLYWILTVTISILIYKYFEIPTMNLRDKIKVK</sequence>
<reference evidence="4" key="2">
    <citation type="submission" date="2014-07" db="EMBL/GenBank/DDBJ databases">
        <title>Genome sequence of Mangrovimonas yunxiaonensis.</title>
        <authorList>
            <person name="Li Y."/>
            <person name="Zheng T."/>
        </authorList>
    </citation>
    <scope>NUCLEOTIDE SEQUENCE [LARGE SCALE GENOMIC DNA]</scope>
    <source>
        <strain evidence="4">LY01</strain>
    </source>
</reference>
<feature type="transmembrane region" description="Helical" evidence="1">
    <location>
        <begin position="238"/>
        <end position="257"/>
    </location>
</feature>